<dbReference type="PANTHER" id="PTHR23158:SF59">
    <property type="match status" value="1"/>
</dbReference>
<dbReference type="GO" id="GO:0035459">
    <property type="term" value="P:vesicle cargo loading"/>
    <property type="evidence" value="ECO:0007669"/>
    <property type="project" value="TreeGrafter"/>
</dbReference>
<dbReference type="GO" id="GO:0005789">
    <property type="term" value="C:endoplasmic reticulum membrane"/>
    <property type="evidence" value="ECO:0007669"/>
    <property type="project" value="TreeGrafter"/>
</dbReference>
<dbReference type="GO" id="GO:0070971">
    <property type="term" value="C:endoplasmic reticulum exit site"/>
    <property type="evidence" value="ECO:0007669"/>
    <property type="project" value="TreeGrafter"/>
</dbReference>
<reference evidence="4" key="2">
    <citation type="journal article" date="2013" name="Nat. Commun.">
        <title>Genome of the Chinese tree shrew.</title>
        <authorList>
            <person name="Fan Y."/>
            <person name="Huang Z.Y."/>
            <person name="Cao C.C."/>
            <person name="Chen C.S."/>
            <person name="Chen Y.X."/>
            <person name="Fan D.D."/>
            <person name="He J."/>
            <person name="Hou H.L."/>
            <person name="Hu L."/>
            <person name="Hu X.T."/>
            <person name="Jiang X.T."/>
            <person name="Lai R."/>
            <person name="Lang Y.S."/>
            <person name="Liang B."/>
            <person name="Liao S.G."/>
            <person name="Mu D."/>
            <person name="Ma Y.Y."/>
            <person name="Niu Y.Y."/>
            <person name="Sun X.Q."/>
            <person name="Xia J.Q."/>
            <person name="Xiao J."/>
            <person name="Xiong Z.Q."/>
            <person name="Xu L."/>
            <person name="Yang L."/>
            <person name="Zhang Y."/>
            <person name="Zhao W."/>
            <person name="Zhao X.D."/>
            <person name="Zheng Y.T."/>
            <person name="Zhou J.M."/>
            <person name="Zhu Y.B."/>
            <person name="Zhang G.J."/>
            <person name="Wang J."/>
            <person name="Yao Y.G."/>
        </authorList>
    </citation>
    <scope>NUCLEOTIDE SEQUENCE [LARGE SCALE GENOMIC DNA]</scope>
</reference>
<proteinExistence type="predicted"/>
<reference evidence="4" key="1">
    <citation type="submission" date="2012-07" db="EMBL/GenBank/DDBJ databases">
        <title>Genome of the Chinese tree shrew, a rising model animal genetically related to primates.</title>
        <authorList>
            <person name="Zhang G."/>
            <person name="Fan Y."/>
            <person name="Yao Y."/>
            <person name="Huang Z."/>
        </authorList>
    </citation>
    <scope>NUCLEOTIDE SEQUENCE [LARGE SCALE GENOMIC DNA]</scope>
</reference>
<dbReference type="GO" id="GO:0006888">
    <property type="term" value="P:endoplasmic reticulum to Golgi vesicle-mediated transport"/>
    <property type="evidence" value="ECO:0007669"/>
    <property type="project" value="TreeGrafter"/>
</dbReference>
<keyword evidence="4" id="KW-1185">Reference proteome</keyword>
<evidence type="ECO:0000313" key="4">
    <source>
        <dbReference type="Proteomes" id="UP000011518"/>
    </source>
</evidence>
<dbReference type="GO" id="GO:0009306">
    <property type="term" value="P:protein secretion"/>
    <property type="evidence" value="ECO:0007669"/>
    <property type="project" value="TreeGrafter"/>
</dbReference>
<name>L9LBT3_TUPCH</name>
<keyword evidence="1 2" id="KW-0175">Coiled coil</keyword>
<dbReference type="AlphaFoldDB" id="L9LBT3"/>
<evidence type="ECO:0000256" key="2">
    <source>
        <dbReference type="SAM" id="Coils"/>
    </source>
</evidence>
<gene>
    <name evidence="3" type="ORF">TREES_T100009617</name>
</gene>
<sequence length="151" mass="17373">MAGNLQDTIHLPDFLGDHENSEAELKSKVENVDHLDYGSVTLKGVIDEENFDVSCGSQAKQEISRQAWEENAMKGEFPVQRQCLRAEQRSLQTENAQLESEIQNLQMKLQTLPELHQECVLQLKRKSTEEEKHHLQMDGKHHSMFRDVTCT</sequence>
<accession>L9LBT3</accession>
<feature type="coiled-coil region" evidence="2">
    <location>
        <begin position="81"/>
        <end position="115"/>
    </location>
</feature>
<protein>
    <submittedName>
        <fullName evidence="3">Cutaneous T-cell lymphoma-associated antigen 5</fullName>
    </submittedName>
</protein>
<evidence type="ECO:0000256" key="1">
    <source>
        <dbReference type="ARBA" id="ARBA00023054"/>
    </source>
</evidence>
<dbReference type="EMBL" id="KB320405">
    <property type="protein sequence ID" value="ELW72505.1"/>
    <property type="molecule type" value="Genomic_DNA"/>
</dbReference>
<dbReference type="InParanoid" id="L9LBT3"/>
<organism evidence="3 4">
    <name type="scientific">Tupaia chinensis</name>
    <name type="common">Chinese tree shrew</name>
    <name type="synonym">Tupaia belangeri chinensis</name>
    <dbReference type="NCBI Taxonomy" id="246437"/>
    <lineage>
        <taxon>Eukaryota</taxon>
        <taxon>Metazoa</taxon>
        <taxon>Chordata</taxon>
        <taxon>Craniata</taxon>
        <taxon>Vertebrata</taxon>
        <taxon>Euteleostomi</taxon>
        <taxon>Mammalia</taxon>
        <taxon>Eutheria</taxon>
        <taxon>Euarchontoglires</taxon>
        <taxon>Scandentia</taxon>
        <taxon>Tupaiidae</taxon>
        <taxon>Tupaia</taxon>
    </lineage>
</organism>
<dbReference type="Proteomes" id="UP000011518">
    <property type="component" value="Unassembled WGS sequence"/>
</dbReference>
<evidence type="ECO:0000313" key="3">
    <source>
        <dbReference type="EMBL" id="ELW72505.1"/>
    </source>
</evidence>
<dbReference type="PANTHER" id="PTHR23158">
    <property type="entry name" value="MELANOMA INHIBITORY ACTIVITY-RELATED"/>
    <property type="match status" value="1"/>
</dbReference>
<dbReference type="InterPro" id="IPR051500">
    <property type="entry name" value="cTAGE_MIA/OTOR"/>
</dbReference>